<evidence type="ECO:0000256" key="1">
    <source>
        <dbReference type="ARBA" id="ARBA00007461"/>
    </source>
</evidence>
<dbReference type="RefSeq" id="XP_064479748.1">
    <property type="nucleotide sequence ID" value="XM_064623678.1"/>
</dbReference>
<dbReference type="InterPro" id="IPR037518">
    <property type="entry name" value="MPN"/>
</dbReference>
<dbReference type="GeneID" id="135393162"/>
<name>A0A2R5LHB9_9ACAR</name>
<dbReference type="EMBL" id="GGLE01004753">
    <property type="protein sequence ID" value="MBY08879.1"/>
    <property type="molecule type" value="Transcribed_RNA"/>
</dbReference>
<dbReference type="Pfam" id="PF03665">
    <property type="entry name" value="UPF0172"/>
    <property type="match status" value="1"/>
</dbReference>
<feature type="domain" description="MPN" evidence="2">
    <location>
        <begin position="6"/>
        <end position="145"/>
    </location>
</feature>
<sequence length="200" mass="22523">MASGDVEFGVKAFSKMLLHCLKYPHSAVNGVLLADDHRKSGDTLLHIVDSIPLFHQCLGLTPMLEVALVQIEQHCKNAGLVIAGYYQANEHLRDNTPDITAHRIADKIADNYADACLVMLDNQRLSVDCDQKDGLVMVFGCHDNRWRERGFRLVEKTLSVTSSLLRAKSYRKLTDFDNHLDDITRDWSNKGVNDDIARCL</sequence>
<dbReference type="PANTHER" id="PTHR12941">
    <property type="entry name" value="ER MEMBRANE PROTEIN COMPLEX"/>
    <property type="match status" value="1"/>
</dbReference>
<organism evidence="3">
    <name type="scientific">Ornithodoros turicata</name>
    <dbReference type="NCBI Taxonomy" id="34597"/>
    <lineage>
        <taxon>Eukaryota</taxon>
        <taxon>Metazoa</taxon>
        <taxon>Ecdysozoa</taxon>
        <taxon>Arthropoda</taxon>
        <taxon>Chelicerata</taxon>
        <taxon>Arachnida</taxon>
        <taxon>Acari</taxon>
        <taxon>Parasitiformes</taxon>
        <taxon>Ixodida</taxon>
        <taxon>Ixodoidea</taxon>
        <taxon>Argasidae</taxon>
        <taxon>Ornithodorinae</taxon>
        <taxon>Ornithodoros</taxon>
    </lineage>
</organism>
<dbReference type="CDD" id="cd08060">
    <property type="entry name" value="MPN_UPF0172"/>
    <property type="match status" value="1"/>
</dbReference>
<dbReference type="PROSITE" id="PS50249">
    <property type="entry name" value="MPN"/>
    <property type="match status" value="1"/>
</dbReference>
<accession>A0A2R5LHB9</accession>
<proteinExistence type="inferred from homology"/>
<reference evidence="3" key="1">
    <citation type="submission" date="2018-03" db="EMBL/GenBank/DDBJ databases">
        <title>The relapsing fever spirochete Borrelia turicatae persists in the highly oxidative environment of its soft-bodied tick vector.</title>
        <authorList>
            <person name="Bourret T.J."/>
            <person name="Boyle W.K."/>
            <person name="Valenzuela J.G."/>
            <person name="Oliveira F."/>
            <person name="Lopez J.E."/>
        </authorList>
    </citation>
    <scope>NUCLEOTIDE SEQUENCE</scope>
    <source>
        <strain evidence="3">Kansas strain/isolate</strain>
        <tissue evidence="3">Salivary glands</tissue>
    </source>
</reference>
<dbReference type="KEGG" id="oti:135393162"/>
<comment type="similarity">
    <text evidence="1">Belongs to the EMC8/EMC9 family.</text>
</comment>
<evidence type="ECO:0000313" key="3">
    <source>
        <dbReference type="EMBL" id="MBY08879.1"/>
    </source>
</evidence>
<evidence type="ECO:0000259" key="2">
    <source>
        <dbReference type="PROSITE" id="PS50249"/>
    </source>
</evidence>
<dbReference type="AlphaFoldDB" id="A0A2R5LHB9"/>
<dbReference type="CTD" id="37635"/>
<dbReference type="PANTHER" id="PTHR12941:SF10">
    <property type="entry name" value="ER MEMBRANE PROTEIN COMPLEX SUBUNIT 8_9 HOMOLOG"/>
    <property type="match status" value="1"/>
</dbReference>
<dbReference type="GO" id="GO:0072546">
    <property type="term" value="C:EMC complex"/>
    <property type="evidence" value="ECO:0007669"/>
    <property type="project" value="InterPro"/>
</dbReference>
<protein>
    <submittedName>
        <fullName evidence="3">Putative cox4 neighbor</fullName>
    </submittedName>
</protein>
<dbReference type="InterPro" id="IPR005366">
    <property type="entry name" value="EMC8/9"/>
</dbReference>